<dbReference type="PANTHER" id="PTHR24166:SF52">
    <property type="entry name" value="ANKYRIN REPEAT DOMAIN-CONTAINING PROTEIN 65"/>
    <property type="match status" value="1"/>
</dbReference>
<feature type="repeat" description="ANK" evidence="3">
    <location>
        <begin position="53"/>
        <end position="85"/>
    </location>
</feature>
<sequence>MLGELDQELKNKAAGIKQLSRRKAAEVRKIMRKQILRKIKSGCDLSQEFPGCEGATPIHFAAMWKDLPLIQAIVQSGVDINLRSHNEEVTPLEVSMALDDLSFTNSLLNMGADINSRNSRGDSVLHAAAEGGTARMASFLISKGLDVNVQNFQGETPLHLAAKFNNASVAKVLLAKGANVNAGAHVISDYSEFGMKRSETKVDIGSNITPLYWAASCRADDVAKILIEAGADVNAQSSLKYTPLHNAAQSGSMPTLQMLLKANANVNVKSTETGRTPLHLAAQNGETKAVEALLNIEGIEINPVANGGDTPLMLAILKNHLDIVKLLIGKGTHIDDLGGHPYFHTPLQEAFLHDKGNIAEWLIKNGADVKAKGCCAASFKPLHEAVENEWVGVVECLAPKMNVNSRSSSGGTPLLKAVLQGHRRIVEILLQNGANPNKTDDKNRTPLFVAAVGNQDKIIELLVEHGGHVNTVCGDGKKTPLFYATSTNNMSLALLLLRLGADANVQNSKGLTPLHSAVGRENYEMVKLLLRYNADPNIRESEKGNTPFYVAVKSKCLDLVELLLDYGADANAANKNGILPIHVAAHALDKDLVKILLSHGAYYNAESKGSSTPLKFAMVAKDAKLITMLELNNKLFSAIARNDSYQIECCVQAGAILNARNIDGVTALYMAVHSGNSNIVNLMLKHKANVELGTNKGNPLLIAVASGNEDLIHMLLKHVNKLEPIKSNRIINATTSQGSSAVQIATELNNMQVVQLLLQNGAIFNIQDKNNKTPLSSAKDKSIEDLFKSLESLFEIVKNCSDSVEEISRILKKNKSVLNARDVSGGGTLLYWSISKDLAAIAKFLLKQGADYCLVTNKGTSPLHIAASKGNLEVVKAIVANAIGLSPGAARGIVNAVTVNGTAPLHVASNKRIVSCLLQTGAIYNILNRENKTALEITQDEDTKKLLLTTHQIFVSMKTGDFQVMNILNGLKPDDLNAVIGARNAESQTLLQVAEANGHKKIARRLEQKIKGLKA</sequence>
<proteinExistence type="predicted"/>
<dbReference type="Pfam" id="PF00023">
    <property type="entry name" value="Ank"/>
    <property type="match status" value="3"/>
</dbReference>
<dbReference type="PRINTS" id="PR01415">
    <property type="entry name" value="ANKYRIN"/>
</dbReference>
<keyword evidence="2 3" id="KW-0040">ANK repeat</keyword>
<feature type="repeat" description="ANK" evidence="3">
    <location>
        <begin position="737"/>
        <end position="769"/>
    </location>
</feature>
<feature type="repeat" description="ANK" evidence="3">
    <location>
        <begin position="120"/>
        <end position="152"/>
    </location>
</feature>
<feature type="repeat" description="ANK" evidence="3">
    <location>
        <begin position="576"/>
        <end position="608"/>
    </location>
</feature>
<evidence type="ECO:0000256" key="3">
    <source>
        <dbReference type="PROSITE-ProRule" id="PRU00023"/>
    </source>
</evidence>
<dbReference type="InterPro" id="IPR050889">
    <property type="entry name" value="Dendritic_Spine_Reg/Scaffold"/>
</dbReference>
<dbReference type="Pfam" id="PF12796">
    <property type="entry name" value="Ank_2"/>
    <property type="match status" value="6"/>
</dbReference>
<dbReference type="EMBL" id="OU963868">
    <property type="protein sequence ID" value="CAH0392727.1"/>
    <property type="molecule type" value="Genomic_DNA"/>
</dbReference>
<accession>A0A9P0AJN0</accession>
<evidence type="ECO:0000313" key="5">
    <source>
        <dbReference type="Proteomes" id="UP001152759"/>
    </source>
</evidence>
<feature type="repeat" description="ANK" evidence="3">
    <location>
        <begin position="307"/>
        <end position="339"/>
    </location>
</feature>
<feature type="repeat" description="ANK" evidence="3">
    <location>
        <begin position="153"/>
        <end position="185"/>
    </location>
</feature>
<dbReference type="InterPro" id="IPR002110">
    <property type="entry name" value="Ankyrin_rpt"/>
</dbReference>
<reference evidence="4" key="1">
    <citation type="submission" date="2021-12" db="EMBL/GenBank/DDBJ databases">
        <authorList>
            <person name="King R."/>
        </authorList>
    </citation>
    <scope>NUCLEOTIDE SEQUENCE</scope>
</reference>
<gene>
    <name evidence="4" type="ORF">BEMITA_LOCUS11203</name>
</gene>
<keyword evidence="5" id="KW-1185">Reference proteome</keyword>
<feature type="repeat" description="ANK" evidence="3">
    <location>
        <begin position="409"/>
        <end position="441"/>
    </location>
</feature>
<organism evidence="4 5">
    <name type="scientific">Bemisia tabaci</name>
    <name type="common">Sweetpotato whitefly</name>
    <name type="synonym">Aleurodes tabaci</name>
    <dbReference type="NCBI Taxonomy" id="7038"/>
    <lineage>
        <taxon>Eukaryota</taxon>
        <taxon>Metazoa</taxon>
        <taxon>Ecdysozoa</taxon>
        <taxon>Arthropoda</taxon>
        <taxon>Hexapoda</taxon>
        <taxon>Insecta</taxon>
        <taxon>Pterygota</taxon>
        <taxon>Neoptera</taxon>
        <taxon>Paraneoptera</taxon>
        <taxon>Hemiptera</taxon>
        <taxon>Sternorrhyncha</taxon>
        <taxon>Aleyrodoidea</taxon>
        <taxon>Aleyrodidae</taxon>
        <taxon>Aleyrodinae</taxon>
        <taxon>Bemisia</taxon>
    </lineage>
</organism>
<evidence type="ECO:0000256" key="1">
    <source>
        <dbReference type="ARBA" id="ARBA00022737"/>
    </source>
</evidence>
<feature type="repeat" description="ANK" evidence="3">
    <location>
        <begin position="442"/>
        <end position="474"/>
    </location>
</feature>
<dbReference type="SMART" id="SM00248">
    <property type="entry name" value="ANK"/>
    <property type="match status" value="22"/>
</dbReference>
<feature type="repeat" description="ANK" evidence="3">
    <location>
        <begin position="476"/>
        <end position="508"/>
    </location>
</feature>
<dbReference type="PROSITE" id="PS50088">
    <property type="entry name" value="ANK_REPEAT"/>
    <property type="match status" value="17"/>
</dbReference>
<feature type="repeat" description="ANK" evidence="3">
    <location>
        <begin position="87"/>
        <end position="119"/>
    </location>
</feature>
<dbReference type="SUPFAM" id="SSF48403">
    <property type="entry name" value="Ankyrin repeat"/>
    <property type="match status" value="4"/>
</dbReference>
<protein>
    <submittedName>
        <fullName evidence="4">Uncharacterized protein</fullName>
    </submittedName>
</protein>
<dbReference type="Gene3D" id="1.25.40.20">
    <property type="entry name" value="Ankyrin repeat-containing domain"/>
    <property type="match status" value="7"/>
</dbReference>
<feature type="repeat" description="ANK" evidence="3">
    <location>
        <begin position="858"/>
        <end position="879"/>
    </location>
</feature>
<dbReference type="InterPro" id="IPR036770">
    <property type="entry name" value="Ankyrin_rpt-contain_sf"/>
</dbReference>
<feature type="repeat" description="ANK" evidence="3">
    <location>
        <begin position="273"/>
        <end position="295"/>
    </location>
</feature>
<feature type="repeat" description="ANK" evidence="3">
    <location>
        <begin position="663"/>
        <end position="695"/>
    </location>
</feature>
<evidence type="ECO:0000256" key="2">
    <source>
        <dbReference type="ARBA" id="ARBA00023043"/>
    </source>
</evidence>
<feature type="repeat" description="ANK" evidence="3">
    <location>
        <begin position="543"/>
        <end position="575"/>
    </location>
</feature>
<dbReference type="AlphaFoldDB" id="A0A9P0AJN0"/>
<evidence type="ECO:0000313" key="4">
    <source>
        <dbReference type="EMBL" id="CAH0392727.1"/>
    </source>
</evidence>
<feature type="repeat" description="ANK" evidence="3">
    <location>
        <begin position="206"/>
        <end position="238"/>
    </location>
</feature>
<feature type="repeat" description="ANK" evidence="3">
    <location>
        <begin position="239"/>
        <end position="271"/>
    </location>
</feature>
<dbReference type="PANTHER" id="PTHR24166">
    <property type="entry name" value="ROLLING PEBBLES, ISOFORM B"/>
    <property type="match status" value="1"/>
</dbReference>
<dbReference type="PROSITE" id="PS50297">
    <property type="entry name" value="ANK_REP_REGION"/>
    <property type="match status" value="16"/>
</dbReference>
<feature type="repeat" description="ANK" evidence="3">
    <location>
        <begin position="509"/>
        <end position="541"/>
    </location>
</feature>
<keyword evidence="1" id="KW-0677">Repeat</keyword>
<dbReference type="Proteomes" id="UP001152759">
    <property type="component" value="Chromosome 7"/>
</dbReference>
<name>A0A9P0AJN0_BEMTA</name>